<evidence type="ECO:0000256" key="3">
    <source>
        <dbReference type="ARBA" id="ARBA00022833"/>
    </source>
</evidence>
<dbReference type="KEGG" id="qsa:O6P43_020018"/>
<evidence type="ECO:0000259" key="6">
    <source>
        <dbReference type="PROSITE" id="PS50808"/>
    </source>
</evidence>
<dbReference type="Proteomes" id="UP001163823">
    <property type="component" value="Chromosome 8"/>
</dbReference>
<evidence type="ECO:0000313" key="8">
    <source>
        <dbReference type="Proteomes" id="UP001163823"/>
    </source>
</evidence>
<accession>A0AAD7PLG1</accession>
<dbReference type="InterPro" id="IPR003656">
    <property type="entry name" value="Znf_BED"/>
</dbReference>
<name>A0AAD7PLG1_QUISA</name>
<keyword evidence="2 4" id="KW-0863">Zinc-finger</keyword>
<dbReference type="PROSITE" id="PS50808">
    <property type="entry name" value="ZF_BED"/>
    <property type="match status" value="1"/>
</dbReference>
<evidence type="ECO:0000256" key="4">
    <source>
        <dbReference type="PROSITE-ProRule" id="PRU00027"/>
    </source>
</evidence>
<feature type="region of interest" description="Disordered" evidence="5">
    <location>
        <begin position="27"/>
        <end position="52"/>
    </location>
</feature>
<evidence type="ECO:0000313" key="7">
    <source>
        <dbReference type="EMBL" id="KAJ7959442.1"/>
    </source>
</evidence>
<feature type="domain" description="BED-type" evidence="6">
    <location>
        <begin position="52"/>
        <end position="110"/>
    </location>
</feature>
<keyword evidence="8" id="KW-1185">Reference proteome</keyword>
<evidence type="ECO:0000256" key="2">
    <source>
        <dbReference type="ARBA" id="ARBA00022771"/>
    </source>
</evidence>
<keyword evidence="1" id="KW-0479">Metal-binding</keyword>
<sequence length="113" mass="12795">MDDTQGIPLDPDEVEMLFDFENDLEASNSDQVGNKSKRKEFSKPPFPGKKRAKTSWIWEHVTHVKGTSGLNRRSTCNWCGITYASHSKKNGNSNLGTHLKYQCKKFSKHLVPG</sequence>
<evidence type="ECO:0000256" key="5">
    <source>
        <dbReference type="SAM" id="MobiDB-lite"/>
    </source>
</evidence>
<evidence type="ECO:0000256" key="1">
    <source>
        <dbReference type="ARBA" id="ARBA00022723"/>
    </source>
</evidence>
<keyword evidence="3" id="KW-0862">Zinc</keyword>
<comment type="caution">
    <text evidence="7">The sequence shown here is derived from an EMBL/GenBank/DDBJ whole genome shotgun (WGS) entry which is preliminary data.</text>
</comment>
<dbReference type="EMBL" id="JARAOO010000008">
    <property type="protein sequence ID" value="KAJ7959442.1"/>
    <property type="molecule type" value="Genomic_DNA"/>
</dbReference>
<dbReference type="GO" id="GO:0003677">
    <property type="term" value="F:DNA binding"/>
    <property type="evidence" value="ECO:0007669"/>
    <property type="project" value="InterPro"/>
</dbReference>
<dbReference type="AlphaFoldDB" id="A0AAD7PLG1"/>
<protein>
    <submittedName>
        <fullName evidence="7">Zinc finger, BED-type</fullName>
    </submittedName>
</protein>
<reference evidence="7" key="1">
    <citation type="journal article" date="2023" name="Science">
        <title>Elucidation of the pathway for biosynthesis of saponin adjuvants from the soapbark tree.</title>
        <authorList>
            <person name="Reed J."/>
            <person name="Orme A."/>
            <person name="El-Demerdash A."/>
            <person name="Owen C."/>
            <person name="Martin L.B.B."/>
            <person name="Misra R.C."/>
            <person name="Kikuchi S."/>
            <person name="Rejzek M."/>
            <person name="Martin A.C."/>
            <person name="Harkess A."/>
            <person name="Leebens-Mack J."/>
            <person name="Louveau T."/>
            <person name="Stephenson M.J."/>
            <person name="Osbourn A."/>
        </authorList>
    </citation>
    <scope>NUCLEOTIDE SEQUENCE</scope>
    <source>
        <strain evidence="7">S10</strain>
    </source>
</reference>
<gene>
    <name evidence="7" type="ORF">O6P43_020018</name>
</gene>
<dbReference type="GO" id="GO:0008270">
    <property type="term" value="F:zinc ion binding"/>
    <property type="evidence" value="ECO:0007669"/>
    <property type="project" value="UniProtKB-KW"/>
</dbReference>
<proteinExistence type="predicted"/>
<organism evidence="7 8">
    <name type="scientific">Quillaja saponaria</name>
    <name type="common">Soap bark tree</name>
    <dbReference type="NCBI Taxonomy" id="32244"/>
    <lineage>
        <taxon>Eukaryota</taxon>
        <taxon>Viridiplantae</taxon>
        <taxon>Streptophyta</taxon>
        <taxon>Embryophyta</taxon>
        <taxon>Tracheophyta</taxon>
        <taxon>Spermatophyta</taxon>
        <taxon>Magnoliopsida</taxon>
        <taxon>eudicotyledons</taxon>
        <taxon>Gunneridae</taxon>
        <taxon>Pentapetalae</taxon>
        <taxon>rosids</taxon>
        <taxon>fabids</taxon>
        <taxon>Fabales</taxon>
        <taxon>Quillajaceae</taxon>
        <taxon>Quillaja</taxon>
    </lineage>
</organism>